<reference evidence="9" key="2">
    <citation type="submission" date="2025-08" db="UniProtKB">
        <authorList>
            <consortium name="Ensembl"/>
        </authorList>
    </citation>
    <scope>IDENTIFICATION</scope>
</reference>
<dbReference type="PANTHER" id="PTHR15922:SF2">
    <property type="entry name" value="NBAS SUBUNIT OF NRZ TETHERING COMPLEX"/>
    <property type="match status" value="1"/>
</dbReference>
<gene>
    <name evidence="9" type="primary">NBAS</name>
</gene>
<feature type="domain" description="Sec39" evidence="6">
    <location>
        <begin position="704"/>
        <end position="992"/>
    </location>
</feature>
<dbReference type="Ensembl" id="ENSPMRT00000005913.1">
    <property type="protein sequence ID" value="ENSPMRP00000005557.1"/>
    <property type="gene ID" value="ENSPMRG00000003021.1"/>
</dbReference>
<evidence type="ECO:0000256" key="4">
    <source>
        <dbReference type="ARBA" id="ARBA00022927"/>
    </source>
</evidence>
<keyword evidence="3" id="KW-0256">Endoplasmic reticulum</keyword>
<comment type="subcellular location">
    <subcellularLocation>
        <location evidence="1">Endoplasmic reticulum</location>
    </subcellularLocation>
</comment>
<dbReference type="InterPro" id="IPR054751">
    <property type="entry name" value="NBAS_C"/>
</dbReference>
<dbReference type="GO" id="GO:0015031">
    <property type="term" value="P:protein transport"/>
    <property type="evidence" value="ECO:0007669"/>
    <property type="project" value="UniProtKB-KW"/>
</dbReference>
<dbReference type="Proteomes" id="UP000472272">
    <property type="component" value="Chromosome 3"/>
</dbReference>
<dbReference type="Pfam" id="PF08314">
    <property type="entry name" value="Sec39"/>
    <property type="match status" value="2"/>
</dbReference>
<dbReference type="InterPro" id="IPR013244">
    <property type="entry name" value="Sec39_domain"/>
</dbReference>
<evidence type="ECO:0000313" key="9">
    <source>
        <dbReference type="Ensembl" id="ENSPMRP00000005557.1"/>
    </source>
</evidence>
<reference evidence="9" key="3">
    <citation type="submission" date="2025-09" db="UniProtKB">
        <authorList>
            <consortium name="Ensembl"/>
        </authorList>
    </citation>
    <scope>IDENTIFICATION</scope>
</reference>
<organism evidence="9 10">
    <name type="scientific">Podarcis muralis</name>
    <name type="common">Wall lizard</name>
    <name type="synonym">Lacerta muralis</name>
    <dbReference type="NCBI Taxonomy" id="64176"/>
    <lineage>
        <taxon>Eukaryota</taxon>
        <taxon>Metazoa</taxon>
        <taxon>Chordata</taxon>
        <taxon>Craniata</taxon>
        <taxon>Vertebrata</taxon>
        <taxon>Euteleostomi</taxon>
        <taxon>Lepidosauria</taxon>
        <taxon>Squamata</taxon>
        <taxon>Bifurcata</taxon>
        <taxon>Unidentata</taxon>
        <taxon>Episquamata</taxon>
        <taxon>Laterata</taxon>
        <taxon>Lacertibaenia</taxon>
        <taxon>Lacertidae</taxon>
        <taxon>Podarcis</taxon>
    </lineage>
</organism>
<feature type="domain" description="NBAS subunit of NRZ tethering complex C-terminal" evidence="8">
    <location>
        <begin position="1952"/>
        <end position="2058"/>
    </location>
</feature>
<keyword evidence="4" id="KW-0653">Protein transport</keyword>
<protein>
    <submittedName>
        <fullName evidence="9">NBAS subunit of NRZ tethering complex</fullName>
    </submittedName>
</protein>
<evidence type="ECO:0000256" key="2">
    <source>
        <dbReference type="ARBA" id="ARBA00022448"/>
    </source>
</evidence>
<feature type="domain" description="Neuroblastoma-amplified sequence N-terminal" evidence="7">
    <location>
        <begin position="83"/>
        <end position="350"/>
    </location>
</feature>
<dbReference type="Pfam" id="PF15492">
    <property type="entry name" value="Nbas_N"/>
    <property type="match status" value="1"/>
</dbReference>
<dbReference type="GeneTree" id="ENSGT00390000012474"/>
<name>A0A670I297_PODMU</name>
<dbReference type="GO" id="GO:0000149">
    <property type="term" value="F:SNARE binding"/>
    <property type="evidence" value="ECO:0007669"/>
    <property type="project" value="TreeGrafter"/>
</dbReference>
<sequence length="2305" mass="261171">TPGSLEAAIEAEESEEENILYDLLVNTEWPPETEVQPRGNRKHGASFIITRAITGKYHVSISSPAKFSLPVGLVRLVSKQINWHLVLASNGKLLAAVQDQSPLTIYTFCSAFINMSLSDPIVPKDPNPQWRRVAWSHDCTLLAYGESTGTVRVFDLVGSELLVISPVFTFLFRILQVQFACKWKLFSYYGFNVTVGTNQSFQESHSFSFSSHYVHGITAVIYHPAHRLLIVGGCEMDGEGSGASKASSCGLSAWRVLSGSPYYKPVTSYEDDIGTAKRRSLFKIRSLNFYSRQGREQDGVFKMSLSPDGTRLAAIHFSGKLTIWGIPSLRQQGEWEQSDQPGYDDIKPEWRLSLEKRKKIKDKESFYPMIDINWWSENAVILARCSGALTVSSVKTLKNLLGKSCEWFESSPQVTSAHDGGFLSLECEVKLAPKRSRLDSRPGDEDEGEDDSDSDDETSAKARYFGYLKQGLYFVTEMERFAPPRKRPRTIIKNYRLVNLRSTTPEELYQRKIDNEEYGEALSLAQTYDLDSDLVYQRQWRKSAVSIASIQDYLSKINKRSWVLHECLERVPENVDAAKELLQYGLKGTDLEALIAIGKGEDGGRFILPGDVDIDELLFEEFLTPEEEAESRKEREAMKRQELLQSVNFSKLTLEQKELCRSRLKLLTYLDRLATYEEILGGPHVAEQRYDAEFFKKFRNQNIVLSARTYARESNVRALEILFTYHGSDLLPHRLAILSNFPETTSPHEYSFLLPEACRRDGTLKILPWNEQKHREEDWCERAPCKLMVEPALQDEGEFLYESQPELLKYRTTELSIKLVTDWYWKRAEEIENFSMQVDCALSLVRLGMERNIPGLHSLCDNLVTLETLVYETGCDITLNLKELQQMKDIEKLRLLMLNSSGERYVKNAYQWMVPFLHRCENESPGIANELLKEYLVTLAKEDLTFPLKIFEHSKPCQQKIISDQDLLMTIALDCIYSCQRDDQLSHCYDILECLPQRGYGPETDITNNLHDKVDELEQILSVSEILEKHGLQKPVSFVKDTQDSPEEARKLMIRLTRHTGRKQPPVNETHWMGLLQDILEMQQNVYTCIQPDTCYEIFTESLLCSSRLENIHLAGQMMHCSVWSIDPPVSVASKGKPQYRVCYEKSIELVLAASREYFNSSTSLTDTCMDLARSCLQLITDCPPVVQEELDLIRALSYLEEFGVKILPLQVRLCSDRLSLIKECLLQLPTSYKQSAKLLGLANLLKVAGDDQMERKGQVLILLVEQALQFQDYKAANMHCQELMASGYSNSWEVCSQLGQAECYQDMAVRQELIAYALTHCPPSAIEPLLAASSALQTEVCGAPSFLLSRITSIIILHGILLLSADLLQWTTAKTMKVLSNTTLTTKAMLHAVSDRQWWKKSLTYLRPLHGQEFGDALKGSSGANKAVEKQGCHPFYESLIDDPYLADVSLRPHNPLESFAEVLLRTGKLAETKSEGQYLFPATEVLLQLASEALPNDMTLSLAYLLALPQVVDANKCFEKQSPSALSLQLASYYYSLQIYAHLAPCFRDKCHPLYRADPRELIQMVTEHVTQRSRADWPEEIATLIKHLQYYNERLLDFTQAQILQGLGKGVDVQRFTADGQYKRETILGLAETLEENVYRIALSLAQRYNVPLWEVYMTHLEFLFSDSGLSTTAIEERAQSLGLFETLNTIPEAFHEHMAKYVYPTIEGRDHQRLLYYFTLLENCACPEHGKLAIKPETHIRLLKKFKAVAPGLNYKKLTEDNVSTLEALDPVLTSQNILSISKLAPKIPEKDGRMLSASSVYAIWIKKLFWDGDPHLIKRAPETMAEWLHSYDICAKYFDRLHPGDIINFIDEITFSSKLSVDSRAEMTRKAIKSVKHIAEKAGKRSSEGDHAGDMPGRQITYEDALSHLQQSLAHLETLSHSFISSLKNSDQDILREYGHQYDLSRSEKEKINEQAVTMCIDGQPLDMIQKLLDVAVGDLGLSPSDIVRTAVNKVVGALSIVSAVHASAENGENLVSSDDLLAWLRPFCGDDSLPVKPRIKVLQILEQAFHLSDEDSKLLVLFRTQAVLKACWPQTQVEITDIENEEKRYSLFLNLLGSSKDHGEFQHLVMLLQAWPPMKTCPSNNPWVKLGTMMLTTSPQDQKENAGNEILKICRSLYETKHALSTECIKDLCLLLLDQSLLLPSLKLLLESRDQDLHSVALEQIMAIADASNCDSELLSLLLDENLVADCISTVLYPHLINHLLAKQEEGRWDIEEIAKQLQGAGFVAEAGSLLMAYKGTHPALRTFGAALEAVRHWI</sequence>
<evidence type="ECO:0000256" key="1">
    <source>
        <dbReference type="ARBA" id="ARBA00004240"/>
    </source>
</evidence>
<dbReference type="GO" id="GO:0070939">
    <property type="term" value="C:Dsl1/NZR complex"/>
    <property type="evidence" value="ECO:0007669"/>
    <property type="project" value="TreeGrafter"/>
</dbReference>
<accession>A0A670I297</accession>
<evidence type="ECO:0000259" key="8">
    <source>
        <dbReference type="Pfam" id="PF22913"/>
    </source>
</evidence>
<feature type="compositionally biased region" description="Acidic residues" evidence="5">
    <location>
        <begin position="444"/>
        <end position="457"/>
    </location>
</feature>
<keyword evidence="2" id="KW-0813">Transport</keyword>
<dbReference type="SUPFAM" id="SSF50978">
    <property type="entry name" value="WD40 repeat-like"/>
    <property type="match status" value="1"/>
</dbReference>
<evidence type="ECO:0000259" key="7">
    <source>
        <dbReference type="Pfam" id="PF15492"/>
    </source>
</evidence>
<proteinExistence type="predicted"/>
<evidence type="ECO:0000256" key="3">
    <source>
        <dbReference type="ARBA" id="ARBA00022824"/>
    </source>
</evidence>
<dbReference type="InterPro" id="IPR015943">
    <property type="entry name" value="WD40/YVTN_repeat-like_dom_sf"/>
</dbReference>
<dbReference type="InterPro" id="IPR029145">
    <property type="entry name" value="NBAS_N"/>
</dbReference>
<keyword evidence="10" id="KW-1185">Reference proteome</keyword>
<dbReference type="Pfam" id="PF22913">
    <property type="entry name" value="NBAS_11th"/>
    <property type="match status" value="1"/>
</dbReference>
<evidence type="ECO:0000313" key="10">
    <source>
        <dbReference type="Proteomes" id="UP000472272"/>
    </source>
</evidence>
<dbReference type="GO" id="GO:0006890">
    <property type="term" value="P:retrograde vesicle-mediated transport, Golgi to endoplasmic reticulum"/>
    <property type="evidence" value="ECO:0007669"/>
    <property type="project" value="InterPro"/>
</dbReference>
<feature type="region of interest" description="Disordered" evidence="5">
    <location>
        <begin position="436"/>
        <end position="457"/>
    </location>
</feature>
<feature type="domain" description="Sec39" evidence="6">
    <location>
        <begin position="1002"/>
        <end position="1340"/>
    </location>
</feature>
<evidence type="ECO:0000256" key="5">
    <source>
        <dbReference type="SAM" id="MobiDB-lite"/>
    </source>
</evidence>
<dbReference type="InterPro" id="IPR036322">
    <property type="entry name" value="WD40_repeat_dom_sf"/>
</dbReference>
<dbReference type="Gene3D" id="2.130.10.10">
    <property type="entry name" value="YVTN repeat-like/Quinoprotein amine dehydrogenase"/>
    <property type="match status" value="1"/>
</dbReference>
<evidence type="ECO:0000259" key="6">
    <source>
        <dbReference type="Pfam" id="PF08314"/>
    </source>
</evidence>
<reference evidence="9 10" key="1">
    <citation type="journal article" date="2019" name="Proc. Natl. Acad. Sci. U.S.A.">
        <title>Regulatory changes in pterin and carotenoid genes underlie balanced color polymorphisms in the wall lizard.</title>
        <authorList>
            <person name="Andrade P."/>
            <person name="Pinho C."/>
            <person name="Perez I de Lanuza G."/>
            <person name="Afonso S."/>
            <person name="Brejcha J."/>
            <person name="Rubin C.J."/>
            <person name="Wallerman O."/>
            <person name="Pereira P."/>
            <person name="Sabatino S.J."/>
            <person name="Bellati A."/>
            <person name="Pellitteri-Rosa D."/>
            <person name="Bosakova Z."/>
            <person name="Bunikis I."/>
            <person name="Carretero M.A."/>
            <person name="Feiner N."/>
            <person name="Marsik P."/>
            <person name="Pauperio F."/>
            <person name="Salvi D."/>
            <person name="Soler L."/>
            <person name="While G.M."/>
            <person name="Uller T."/>
            <person name="Font E."/>
            <person name="Andersson L."/>
            <person name="Carneiro M."/>
        </authorList>
    </citation>
    <scope>NUCLEOTIDE SEQUENCE</scope>
</reference>
<dbReference type="PANTHER" id="PTHR15922">
    <property type="entry name" value="NEUROBLASTOMA-AMPLIFIED SEQUENCE"/>
    <property type="match status" value="1"/>
</dbReference>